<dbReference type="KEGG" id="csem:103387079"/>
<dbReference type="AlphaFoldDB" id="A0A3P8UT13"/>
<keyword evidence="12" id="KW-1185">Reference proteome</keyword>
<evidence type="ECO:0000256" key="9">
    <source>
        <dbReference type="SAM" id="Coils"/>
    </source>
</evidence>
<dbReference type="InParanoid" id="A0A3P8UT13"/>
<name>A0A3P8UT13_CYNSE</name>
<sequence length="346" mass="39934">MTATIKPSIETGFYRTLASHTHRPVLLLPKDTSIMAFNFPHRKVPSRVHSFPAQTPSVENLFRPSPDQTCSLTDGIIYDRRVVRANVSGYDVSSTAPQYADENLRQQFRTPVLHKDASVETGHRTPQPPKQPKHSDAQTDLNLGEYGVPIMVTVTTVEEVKETFKPPKTGRDIATQIMEGDLFDFDKEVPPLVEIMVDKIIEQSVLEVREEEELARLSAQQRAFQELRNTEMAEVQRLKEQERRHRKEKERRIAQQQEALRKELELMQSNAVRAYTKEHLAELFPAIFISQRPKDPVEKEIEDHFLPWLMTEVHVRMEKRTRTRQVLDALVKDVGQLRVSRSDSDP</sequence>
<proteinExistence type="inferred from homology"/>
<evidence type="ECO:0000256" key="1">
    <source>
        <dbReference type="ARBA" id="ARBA00004611"/>
    </source>
</evidence>
<evidence type="ECO:0000256" key="7">
    <source>
        <dbReference type="ARBA" id="ARBA00023212"/>
    </source>
</evidence>
<dbReference type="PANTHER" id="PTHR21648">
    <property type="entry name" value="FLAGELLAR RADIAL SPOKE PROTEIN 3"/>
    <property type="match status" value="1"/>
</dbReference>
<dbReference type="OrthoDB" id="313308at2759"/>
<feature type="region of interest" description="Disordered" evidence="10">
    <location>
        <begin position="117"/>
        <end position="140"/>
    </location>
</feature>
<evidence type="ECO:0000256" key="6">
    <source>
        <dbReference type="ARBA" id="ARBA00023069"/>
    </source>
</evidence>
<organism evidence="11 12">
    <name type="scientific">Cynoglossus semilaevis</name>
    <name type="common">Tongue sole</name>
    <dbReference type="NCBI Taxonomy" id="244447"/>
    <lineage>
        <taxon>Eukaryota</taxon>
        <taxon>Metazoa</taxon>
        <taxon>Chordata</taxon>
        <taxon>Craniata</taxon>
        <taxon>Vertebrata</taxon>
        <taxon>Euteleostomi</taxon>
        <taxon>Actinopterygii</taxon>
        <taxon>Neopterygii</taxon>
        <taxon>Teleostei</taxon>
        <taxon>Neoteleostei</taxon>
        <taxon>Acanthomorphata</taxon>
        <taxon>Carangaria</taxon>
        <taxon>Pleuronectiformes</taxon>
        <taxon>Pleuronectoidei</taxon>
        <taxon>Cynoglossidae</taxon>
        <taxon>Cynoglossinae</taxon>
        <taxon>Cynoglossus</taxon>
    </lineage>
</organism>
<evidence type="ECO:0000256" key="8">
    <source>
        <dbReference type="ARBA" id="ARBA00023273"/>
    </source>
</evidence>
<evidence type="ECO:0000256" key="10">
    <source>
        <dbReference type="SAM" id="MobiDB-lite"/>
    </source>
</evidence>
<dbReference type="RefSeq" id="XP_008319806.1">
    <property type="nucleotide sequence ID" value="XM_008321584.3"/>
</dbReference>
<keyword evidence="5" id="KW-0282">Flagellum</keyword>
<dbReference type="GO" id="GO:0005929">
    <property type="term" value="C:cilium"/>
    <property type="evidence" value="ECO:0007669"/>
    <property type="project" value="TreeGrafter"/>
</dbReference>
<keyword evidence="4" id="KW-0597">Phosphoprotein</keyword>
<protein>
    <submittedName>
        <fullName evidence="11">Radial spoke head protein 3 homolog</fullName>
    </submittedName>
</protein>
<keyword evidence="9" id="KW-0175">Coiled coil</keyword>
<dbReference type="PANTHER" id="PTHR21648:SF0">
    <property type="entry name" value="RADIAL SPOKE HEAD PROTEIN 3 HOMOLOG"/>
    <property type="match status" value="1"/>
</dbReference>
<comment type="subcellular location">
    <subcellularLocation>
        <location evidence="1">Cytoplasm</location>
        <location evidence="1">Cytoskeleton</location>
        <location evidence="1">Flagellum axoneme</location>
    </subcellularLocation>
</comment>
<keyword evidence="8" id="KW-0966">Cell projection</keyword>
<keyword evidence="6" id="KW-0969">Cilium</keyword>
<keyword evidence="7" id="KW-0206">Cytoskeleton</keyword>
<evidence type="ECO:0000256" key="3">
    <source>
        <dbReference type="ARBA" id="ARBA00022490"/>
    </source>
</evidence>
<evidence type="ECO:0000256" key="4">
    <source>
        <dbReference type="ARBA" id="ARBA00022553"/>
    </source>
</evidence>
<evidence type="ECO:0000313" key="12">
    <source>
        <dbReference type="Proteomes" id="UP000265120"/>
    </source>
</evidence>
<feature type="coiled-coil region" evidence="9">
    <location>
        <begin position="228"/>
        <end position="267"/>
    </location>
</feature>
<evidence type="ECO:0000256" key="5">
    <source>
        <dbReference type="ARBA" id="ARBA00022846"/>
    </source>
</evidence>
<reference evidence="11 12" key="1">
    <citation type="journal article" date="2014" name="Nat. Genet.">
        <title>Whole-genome sequence of a flatfish provides insights into ZW sex chromosome evolution and adaptation to a benthic lifestyle.</title>
        <authorList>
            <person name="Chen S."/>
            <person name="Zhang G."/>
            <person name="Shao C."/>
            <person name="Huang Q."/>
            <person name="Liu G."/>
            <person name="Zhang P."/>
            <person name="Song W."/>
            <person name="An N."/>
            <person name="Chalopin D."/>
            <person name="Volff J.N."/>
            <person name="Hong Y."/>
            <person name="Li Q."/>
            <person name="Sha Z."/>
            <person name="Zhou H."/>
            <person name="Xie M."/>
            <person name="Yu Q."/>
            <person name="Liu Y."/>
            <person name="Xiang H."/>
            <person name="Wang N."/>
            <person name="Wu K."/>
            <person name="Yang C."/>
            <person name="Zhou Q."/>
            <person name="Liao X."/>
            <person name="Yang L."/>
            <person name="Hu Q."/>
            <person name="Zhang J."/>
            <person name="Meng L."/>
            <person name="Jin L."/>
            <person name="Tian Y."/>
            <person name="Lian J."/>
            <person name="Yang J."/>
            <person name="Miao G."/>
            <person name="Liu S."/>
            <person name="Liang Z."/>
            <person name="Yan F."/>
            <person name="Li Y."/>
            <person name="Sun B."/>
            <person name="Zhang H."/>
            <person name="Zhang J."/>
            <person name="Zhu Y."/>
            <person name="Du M."/>
            <person name="Zhao Y."/>
            <person name="Schartl M."/>
            <person name="Tang Q."/>
            <person name="Wang J."/>
        </authorList>
    </citation>
    <scope>NUCLEOTIDE SEQUENCE</scope>
</reference>
<dbReference type="Ensembl" id="ENSCSET00000005025.1">
    <property type="protein sequence ID" value="ENSCSEP00000004969.1"/>
    <property type="gene ID" value="ENSCSEG00000003219.1"/>
</dbReference>
<keyword evidence="3" id="KW-0963">Cytoplasm</keyword>
<dbReference type="Pfam" id="PF06098">
    <property type="entry name" value="Radial_spoke_3"/>
    <property type="match status" value="1"/>
</dbReference>
<reference evidence="11" key="3">
    <citation type="submission" date="2025-09" db="UniProtKB">
        <authorList>
            <consortium name="Ensembl"/>
        </authorList>
    </citation>
    <scope>IDENTIFICATION</scope>
</reference>
<reference evidence="11" key="2">
    <citation type="submission" date="2025-08" db="UniProtKB">
        <authorList>
            <consortium name="Ensembl"/>
        </authorList>
    </citation>
    <scope>IDENTIFICATION</scope>
</reference>
<dbReference type="STRING" id="244447.ENSCSEP00000004969"/>
<evidence type="ECO:0000256" key="2">
    <source>
        <dbReference type="ARBA" id="ARBA00006737"/>
    </source>
</evidence>
<dbReference type="GeneID" id="103387079"/>
<evidence type="ECO:0000313" key="11">
    <source>
        <dbReference type="Ensembl" id="ENSCSEP00000004969.1"/>
    </source>
</evidence>
<dbReference type="Proteomes" id="UP000265120">
    <property type="component" value="Chromosome 12"/>
</dbReference>
<accession>A0A3P8UT13</accession>
<comment type="similarity">
    <text evidence="2">Belongs to the flagellar radial spoke RSP3 family.</text>
</comment>
<dbReference type="GeneTree" id="ENSGT00390000004172"/>
<dbReference type="InterPro" id="IPR009290">
    <property type="entry name" value="Radial_spoke_3"/>
</dbReference>